<sequence length="127" mass="14615">MQQHVFIIDDDPIFRLMSKKMISNLAVPKLSIIECEDGQIGIEQLSKLRASKDNVVILLDINMPILDGWNFLEELEKQHRFDLQQVTVCMVTSSTDDSDVHKAKKYKLVKKFVHKPLHIDDLKSLLG</sequence>
<name>A0A4Q7P3G6_9FLAO</name>
<dbReference type="PANTHER" id="PTHR43228:SF1">
    <property type="entry name" value="TWO-COMPONENT RESPONSE REGULATOR ARR22"/>
    <property type="match status" value="1"/>
</dbReference>
<dbReference type="SUPFAM" id="SSF52172">
    <property type="entry name" value="CheY-like"/>
    <property type="match status" value="1"/>
</dbReference>
<proteinExistence type="predicted"/>
<feature type="domain" description="Response regulatory" evidence="2">
    <location>
        <begin position="4"/>
        <end position="127"/>
    </location>
</feature>
<dbReference type="AlphaFoldDB" id="A0A4Q7P3G6"/>
<keyword evidence="1" id="KW-0597">Phosphoprotein</keyword>
<evidence type="ECO:0000259" key="2">
    <source>
        <dbReference type="PROSITE" id="PS50110"/>
    </source>
</evidence>
<dbReference type="GO" id="GO:0000160">
    <property type="term" value="P:phosphorelay signal transduction system"/>
    <property type="evidence" value="ECO:0007669"/>
    <property type="project" value="InterPro"/>
</dbReference>
<dbReference type="InterPro" id="IPR052048">
    <property type="entry name" value="ST_Response_Regulator"/>
</dbReference>
<dbReference type="InterPro" id="IPR011006">
    <property type="entry name" value="CheY-like_superfamily"/>
</dbReference>
<organism evidence="3 4">
    <name type="scientific">Aquimarina brevivitae</name>
    <dbReference type="NCBI Taxonomy" id="323412"/>
    <lineage>
        <taxon>Bacteria</taxon>
        <taxon>Pseudomonadati</taxon>
        <taxon>Bacteroidota</taxon>
        <taxon>Flavobacteriia</taxon>
        <taxon>Flavobacteriales</taxon>
        <taxon>Flavobacteriaceae</taxon>
        <taxon>Aquimarina</taxon>
    </lineage>
</organism>
<dbReference type="Pfam" id="PF00072">
    <property type="entry name" value="Response_reg"/>
    <property type="match status" value="1"/>
</dbReference>
<dbReference type="PROSITE" id="PS50110">
    <property type="entry name" value="RESPONSE_REGULATORY"/>
    <property type="match status" value="1"/>
</dbReference>
<dbReference type="RefSeq" id="WP_130287049.1">
    <property type="nucleotide sequence ID" value="NZ_SGXE01000002.1"/>
</dbReference>
<dbReference type="PANTHER" id="PTHR43228">
    <property type="entry name" value="TWO-COMPONENT RESPONSE REGULATOR"/>
    <property type="match status" value="1"/>
</dbReference>
<dbReference type="Gene3D" id="3.40.50.2300">
    <property type="match status" value="1"/>
</dbReference>
<dbReference type="Proteomes" id="UP000292262">
    <property type="component" value="Unassembled WGS sequence"/>
</dbReference>
<dbReference type="SMART" id="SM00448">
    <property type="entry name" value="REC"/>
    <property type="match status" value="1"/>
</dbReference>
<evidence type="ECO:0000313" key="4">
    <source>
        <dbReference type="Proteomes" id="UP000292262"/>
    </source>
</evidence>
<dbReference type="OrthoDB" id="673128at2"/>
<accession>A0A4Q7P3G6</accession>
<evidence type="ECO:0000256" key="1">
    <source>
        <dbReference type="PROSITE-ProRule" id="PRU00169"/>
    </source>
</evidence>
<dbReference type="EMBL" id="SGXE01000002">
    <property type="protein sequence ID" value="RZS93950.1"/>
    <property type="molecule type" value="Genomic_DNA"/>
</dbReference>
<keyword evidence="4" id="KW-1185">Reference proteome</keyword>
<comment type="caution">
    <text evidence="3">The sequence shown here is derived from an EMBL/GenBank/DDBJ whole genome shotgun (WGS) entry which is preliminary data.</text>
</comment>
<dbReference type="InterPro" id="IPR001789">
    <property type="entry name" value="Sig_transdc_resp-reg_receiver"/>
</dbReference>
<gene>
    <name evidence="3" type="ORF">EV197_2531</name>
</gene>
<evidence type="ECO:0000313" key="3">
    <source>
        <dbReference type="EMBL" id="RZS93950.1"/>
    </source>
</evidence>
<protein>
    <submittedName>
        <fullName evidence="3">CheY-like chemotaxis protein</fullName>
    </submittedName>
</protein>
<reference evidence="3 4" key="1">
    <citation type="submission" date="2019-02" db="EMBL/GenBank/DDBJ databases">
        <title>Genomic Encyclopedia of Type Strains, Phase IV (KMG-IV): sequencing the most valuable type-strain genomes for metagenomic binning, comparative biology and taxonomic classification.</title>
        <authorList>
            <person name="Goeker M."/>
        </authorList>
    </citation>
    <scope>NUCLEOTIDE SEQUENCE [LARGE SCALE GENOMIC DNA]</scope>
    <source>
        <strain evidence="3 4">DSM 17196</strain>
    </source>
</reference>
<feature type="modified residue" description="4-aspartylphosphate" evidence="1">
    <location>
        <position position="60"/>
    </location>
</feature>